<dbReference type="EMBL" id="CP039734">
    <property type="protein sequence ID" value="QIR75419.1"/>
    <property type="molecule type" value="Genomic_DNA"/>
</dbReference>
<keyword evidence="3" id="KW-0472">Membrane</keyword>
<evidence type="ECO:0000256" key="2">
    <source>
        <dbReference type="ARBA" id="ARBA00034247"/>
    </source>
</evidence>
<dbReference type="GO" id="GO:0043709">
    <property type="term" value="P:cell adhesion involved in single-species biofilm formation"/>
    <property type="evidence" value="ECO:0007669"/>
    <property type="project" value="TreeGrafter"/>
</dbReference>
<dbReference type="NCBIfam" id="TIGR00254">
    <property type="entry name" value="GGDEF"/>
    <property type="match status" value="1"/>
</dbReference>
<feature type="domain" description="GGDEF" evidence="4">
    <location>
        <begin position="687"/>
        <end position="821"/>
    </location>
</feature>
<reference evidence="5 6" key="1">
    <citation type="journal article" date="2017" name="Environ. Sci. Technol.">
        <title>Organohalide Respiration with Chlorinated Ethenes under Low pH Conditions.</title>
        <authorList>
            <person name="Yang Y."/>
            <person name="Capiro N.L."/>
            <person name="Marcet T.F."/>
            <person name="Yan J."/>
            <person name="Pennell K.D."/>
            <person name="Loffler F.E."/>
        </authorList>
    </citation>
    <scope>NUCLEOTIDE SEQUENCE [LARGE SCALE GENOMIC DNA]</scope>
    <source>
        <strain evidence="5 6">ACSDCE</strain>
    </source>
</reference>
<name>A0AA92FFR3_9BACT</name>
<dbReference type="GO" id="GO:1902201">
    <property type="term" value="P:negative regulation of bacterial-type flagellum-dependent cell motility"/>
    <property type="evidence" value="ECO:0007669"/>
    <property type="project" value="TreeGrafter"/>
</dbReference>
<dbReference type="GO" id="GO:0005886">
    <property type="term" value="C:plasma membrane"/>
    <property type="evidence" value="ECO:0007669"/>
    <property type="project" value="TreeGrafter"/>
</dbReference>
<dbReference type="InterPro" id="IPR000160">
    <property type="entry name" value="GGDEF_dom"/>
</dbReference>
<keyword evidence="3" id="KW-1133">Transmembrane helix</keyword>
<proteinExistence type="predicted"/>
<dbReference type="SUPFAM" id="SSF55073">
    <property type="entry name" value="Nucleotide cyclase"/>
    <property type="match status" value="1"/>
</dbReference>
<evidence type="ECO:0000259" key="4">
    <source>
        <dbReference type="PROSITE" id="PS50887"/>
    </source>
</evidence>
<dbReference type="InterPro" id="IPR043128">
    <property type="entry name" value="Rev_trsase/Diguanyl_cyclase"/>
</dbReference>
<accession>A0AA92FFR3</accession>
<dbReference type="SUPFAM" id="SSF53850">
    <property type="entry name" value="Periplasmic binding protein-like II"/>
    <property type="match status" value="2"/>
</dbReference>
<dbReference type="CDD" id="cd01949">
    <property type="entry name" value="GGDEF"/>
    <property type="match status" value="1"/>
</dbReference>
<dbReference type="Gene3D" id="3.40.190.10">
    <property type="entry name" value="Periplasmic binding protein-like II"/>
    <property type="match status" value="4"/>
</dbReference>
<evidence type="ECO:0000313" key="5">
    <source>
        <dbReference type="EMBL" id="QIR75419.1"/>
    </source>
</evidence>
<dbReference type="Gene3D" id="3.30.70.270">
    <property type="match status" value="1"/>
</dbReference>
<dbReference type="InterPro" id="IPR029787">
    <property type="entry name" value="Nucleotide_cyclase"/>
</dbReference>
<keyword evidence="3" id="KW-0812">Transmembrane</keyword>
<dbReference type="PANTHER" id="PTHR45138:SF9">
    <property type="entry name" value="DIGUANYLATE CYCLASE DGCM-RELATED"/>
    <property type="match status" value="1"/>
</dbReference>
<sequence length="821" mass="94731">MRALIFCLFFYITLFANHHREPISLQLTWLHQFQSAGFYVAQEKGFYEDLDLNVTIKEYQKGLNVVDAVLAKKSTYGIGRSSLIIDRSNHKPVVALMALFQYDPSILITTNPTIQTPQDLFNRTIMMSLDKLNSASMISMLLSHGVKVEDIFVQEPSFNIEDLIQHKIDAMACYISNEPFTLSKQNIPYTILNPKEYGFNFYGDILFTSEDELTLHKERAKRFYTATKQGWEWAFEHIPETAQLIYEKYNTQNKSLEALIYEGETLKKLAFDDDKPYGTLEPEKVEAIRNVYKRSGMLQNIHSLEGFIDPLHFAKDIVKIGVLASREDQEIMPKTWSNSEQYLSDLFTSHQFVIIPLSFEEMEKKIQHGDLDFIITNPMFSIQLSQAYGISQIATISPRYKNHFYSEYGSVIFTKADATIERFNDLHEKKIGAVSPRSFGGYLLGMKEIGMPSLEKNILFFGTHANVVKAVLEGRVDAGIIRTDVLENMQEDNLISLSDIKILHAKKYPDFPFLVSTELYPEWVLAKTSHASEYLTNEVLSTLLKFSSKPKNKQEFRLTTPLDNSKVHALMQEFNIYPYQKEPYTFTDALLKYKYFFLGLFIPFIMAIFFIMHIQRLNKKLREHAIEIGNFNATLEHEVEERTHQLTLLNSKLKELANTDELTRIDNRRHFFLLATQYFYSSKRNNLELYIFSLDIDLFKQVNDTYGHAIGDEVLKSFCHTIKEIIRQSDLFGRIGGEEFCICIQNTTLEGATTLAEKIRESIQNTTTIVGTQELPKITVSIGISSIQKGDNEIFDIIKRSDEALYRAKRNGRNQVQIILK</sequence>
<gene>
    <name evidence="5" type="ORF">FA584_04040</name>
</gene>
<dbReference type="PANTHER" id="PTHR45138">
    <property type="entry name" value="REGULATORY COMPONENTS OF SENSORY TRANSDUCTION SYSTEM"/>
    <property type="match status" value="1"/>
</dbReference>
<evidence type="ECO:0000256" key="1">
    <source>
        <dbReference type="ARBA" id="ARBA00012528"/>
    </source>
</evidence>
<dbReference type="InterPro" id="IPR015168">
    <property type="entry name" value="SsuA/THI5"/>
</dbReference>
<dbReference type="Pfam" id="PF00990">
    <property type="entry name" value="GGDEF"/>
    <property type="match status" value="1"/>
</dbReference>
<dbReference type="AlphaFoldDB" id="A0AA92FFR3"/>
<dbReference type="SMART" id="SM00267">
    <property type="entry name" value="GGDEF"/>
    <property type="match status" value="1"/>
</dbReference>
<evidence type="ECO:0000313" key="6">
    <source>
        <dbReference type="Proteomes" id="UP000502831"/>
    </source>
</evidence>
<feature type="transmembrane region" description="Helical" evidence="3">
    <location>
        <begin position="595"/>
        <end position="614"/>
    </location>
</feature>
<dbReference type="PROSITE" id="PS50887">
    <property type="entry name" value="GGDEF"/>
    <property type="match status" value="1"/>
</dbReference>
<dbReference type="RefSeq" id="WP_167749459.1">
    <property type="nucleotide sequence ID" value="NZ_CP039734.2"/>
</dbReference>
<protein>
    <recommendedName>
        <fullName evidence="1">diguanylate cyclase</fullName>
        <ecNumber evidence="1">2.7.7.65</ecNumber>
    </recommendedName>
</protein>
<comment type="catalytic activity">
    <reaction evidence="2">
        <text>2 GTP = 3',3'-c-di-GMP + 2 diphosphate</text>
        <dbReference type="Rhea" id="RHEA:24898"/>
        <dbReference type="ChEBI" id="CHEBI:33019"/>
        <dbReference type="ChEBI" id="CHEBI:37565"/>
        <dbReference type="ChEBI" id="CHEBI:58805"/>
        <dbReference type="EC" id="2.7.7.65"/>
    </reaction>
</comment>
<dbReference type="FunFam" id="3.30.70.270:FF:000001">
    <property type="entry name" value="Diguanylate cyclase domain protein"/>
    <property type="match status" value="1"/>
</dbReference>
<dbReference type="InterPro" id="IPR050469">
    <property type="entry name" value="Diguanylate_Cyclase"/>
</dbReference>
<dbReference type="GO" id="GO:0052621">
    <property type="term" value="F:diguanylate cyclase activity"/>
    <property type="evidence" value="ECO:0007669"/>
    <property type="project" value="UniProtKB-EC"/>
</dbReference>
<evidence type="ECO:0000256" key="3">
    <source>
        <dbReference type="SAM" id="Phobius"/>
    </source>
</evidence>
<dbReference type="Pfam" id="PF12974">
    <property type="entry name" value="Phosphonate-bd"/>
    <property type="match status" value="1"/>
</dbReference>
<dbReference type="EC" id="2.7.7.65" evidence="1"/>
<organism evidence="5 6">
    <name type="scientific">Sulfurospirillum diekertiae</name>
    <dbReference type="NCBI Taxonomy" id="1854492"/>
    <lineage>
        <taxon>Bacteria</taxon>
        <taxon>Pseudomonadati</taxon>
        <taxon>Campylobacterota</taxon>
        <taxon>Epsilonproteobacteria</taxon>
        <taxon>Campylobacterales</taxon>
        <taxon>Sulfurospirillaceae</taxon>
        <taxon>Sulfurospirillum</taxon>
    </lineage>
</organism>
<dbReference type="Proteomes" id="UP000502831">
    <property type="component" value="Chromosome"/>
</dbReference>
<dbReference type="Pfam" id="PF09084">
    <property type="entry name" value="NMT1"/>
    <property type="match status" value="1"/>
</dbReference>